<dbReference type="Proteomes" id="UP001107558">
    <property type="component" value="Chromosome 4"/>
</dbReference>
<keyword evidence="5" id="KW-0479">Metal-binding</keyword>
<dbReference type="PRINTS" id="PR00187">
    <property type="entry name" value="HAEMOCYANIN"/>
</dbReference>
<keyword evidence="6" id="KW-0560">Oxidoreductase</keyword>
<dbReference type="GO" id="GO:0004503">
    <property type="term" value="F:tyrosinase activity"/>
    <property type="evidence" value="ECO:0007669"/>
    <property type="project" value="UniProtKB-ARBA"/>
</dbReference>
<reference evidence="12" key="1">
    <citation type="submission" date="2021-03" db="EMBL/GenBank/DDBJ databases">
        <title>Chromosome level genome of the anhydrobiotic midge Polypedilum vanderplanki.</title>
        <authorList>
            <person name="Yoshida Y."/>
            <person name="Kikawada T."/>
            <person name="Gusev O."/>
        </authorList>
    </citation>
    <scope>NUCLEOTIDE SEQUENCE</scope>
    <source>
        <strain evidence="12">NIAS01</strain>
        <tissue evidence="12">Whole body or cell culture</tissue>
    </source>
</reference>
<evidence type="ECO:0000256" key="5">
    <source>
        <dbReference type="ARBA" id="ARBA00022723"/>
    </source>
</evidence>
<keyword evidence="9" id="KW-0470">Melanin biosynthesis</keyword>
<comment type="subcellular location">
    <subcellularLocation>
        <location evidence="2">Secreted</location>
    </subcellularLocation>
</comment>
<dbReference type="Pfam" id="PF03722">
    <property type="entry name" value="Hemocyanin_N"/>
    <property type="match status" value="1"/>
</dbReference>
<dbReference type="FunFam" id="2.60.40.1520:FF:000001">
    <property type="entry name" value="Hemocyanin subunit 2"/>
    <property type="match status" value="1"/>
</dbReference>
<organism evidence="12 13">
    <name type="scientific">Polypedilum vanderplanki</name>
    <name type="common">Sleeping chironomid midge</name>
    <dbReference type="NCBI Taxonomy" id="319348"/>
    <lineage>
        <taxon>Eukaryota</taxon>
        <taxon>Metazoa</taxon>
        <taxon>Ecdysozoa</taxon>
        <taxon>Arthropoda</taxon>
        <taxon>Hexapoda</taxon>
        <taxon>Insecta</taxon>
        <taxon>Pterygota</taxon>
        <taxon>Neoptera</taxon>
        <taxon>Endopterygota</taxon>
        <taxon>Diptera</taxon>
        <taxon>Nematocera</taxon>
        <taxon>Chironomoidea</taxon>
        <taxon>Chironomidae</taxon>
        <taxon>Chironominae</taxon>
        <taxon>Polypedilum</taxon>
        <taxon>Polypedilum</taxon>
    </lineage>
</organism>
<dbReference type="AlphaFoldDB" id="A0A9J6BGP0"/>
<keyword evidence="10" id="KW-1015">Disulfide bond</keyword>
<accession>A0A9J6BGP0</accession>
<keyword evidence="7" id="KW-0186">Copper</keyword>
<dbReference type="InterPro" id="IPR036697">
    <property type="entry name" value="Hemocyanin_N_sf"/>
</dbReference>
<dbReference type="FunFam" id="1.10.1280.10:FF:000004">
    <property type="entry name" value="Hemocyanin subunit 2"/>
    <property type="match status" value="1"/>
</dbReference>
<evidence type="ECO:0000256" key="6">
    <source>
        <dbReference type="ARBA" id="ARBA00023002"/>
    </source>
</evidence>
<dbReference type="GO" id="GO:0005576">
    <property type="term" value="C:extracellular region"/>
    <property type="evidence" value="ECO:0007669"/>
    <property type="project" value="UniProtKB-SubCell"/>
</dbReference>
<dbReference type="Pfam" id="PF03723">
    <property type="entry name" value="Hemocyanin_C"/>
    <property type="match status" value="1"/>
</dbReference>
<dbReference type="GO" id="GO:0046872">
    <property type="term" value="F:metal ion binding"/>
    <property type="evidence" value="ECO:0007669"/>
    <property type="project" value="UniProtKB-KW"/>
</dbReference>
<evidence type="ECO:0000313" key="12">
    <source>
        <dbReference type="EMBL" id="KAG5668816.1"/>
    </source>
</evidence>
<dbReference type="InterPro" id="IPR037020">
    <property type="entry name" value="Hemocyanin_C_sf"/>
</dbReference>
<sequence>MANKKNLLLLFENPGEPVFTQKGKNHAVFELPSRFFDERYQPIGAEIQNRFSDDAGERIPVRDIQPPNLNHIGFEQLGKQDNFTLFIPKHRKLASALSDIFLKARDIDHLQSLAVYARDRVNPQLFNYALSVALLHRPDTKDLDLPLYIESFPGKFLDSRSFVQAREEATVVPQGSRRPIVIPRDYTGSDLDPEHRLWYFREDLGINLHHWHWHLVYPFEASDINIVRKDRRGELFYYMHQQIIARYNFERFSNHLSRVVPLSNIRAPIPEGYFSKLDSLVASRAWPGRISNATLSDINRRADEIQLNLSTLERWRDRFLDAIAQMAVTTSSGQRIVLDEVKGIDILGDMMESSILNPNPDYYGDLHNMLHMVLSYQHDPDHRHLESFSVIGESSVAMRDPVFYRLHQYVDDIFQQFMEKLTPYTAQQLTYPGITITGLQIQTENVKTNVLNTFWRQSDINLAKGMDFVPRGDIFARVTHLQHSPYTINIQVNNSSGASRLGMVRVFMAPKYDERGQQFSFREYRRFMIEMDKFVANLRPGQNTLKRRSIQSTLTIPYERTFRNLDARPTGSGEDAYNFCGCGWPQHMLIPKGTPQGLPCVLFVMISDYEQDRINQDLAGTCNDAAIFCGIRDRFYPDKRTMGFPFDRVNRRGAETLQTFLTPNMGIADISIVFKDYIPSSIPLN</sequence>
<evidence type="ECO:0000256" key="4">
    <source>
        <dbReference type="ARBA" id="ARBA00022525"/>
    </source>
</evidence>
<evidence type="ECO:0000259" key="11">
    <source>
        <dbReference type="PROSITE" id="PS00498"/>
    </source>
</evidence>
<dbReference type="PANTHER" id="PTHR11511:SF4">
    <property type="entry name" value="PHENOLOXIDASE 2-RELATED"/>
    <property type="match status" value="1"/>
</dbReference>
<evidence type="ECO:0000313" key="13">
    <source>
        <dbReference type="Proteomes" id="UP001107558"/>
    </source>
</evidence>
<dbReference type="SUPFAM" id="SSF48056">
    <property type="entry name" value="Di-copper centre-containing domain"/>
    <property type="match status" value="1"/>
</dbReference>
<dbReference type="InterPro" id="IPR005204">
    <property type="entry name" value="Hemocyanin_N"/>
</dbReference>
<dbReference type="GO" id="GO:0004097">
    <property type="term" value="F:catechol oxidase activity"/>
    <property type="evidence" value="ECO:0007669"/>
    <property type="project" value="UniProtKB-ARBA"/>
</dbReference>
<comment type="caution">
    <text evidence="12">The sequence shown here is derived from an EMBL/GenBank/DDBJ whole genome shotgun (WGS) entry which is preliminary data.</text>
</comment>
<dbReference type="Gene3D" id="2.60.40.1520">
    <property type="entry name" value="Hemocyanin, C-terminal domain"/>
    <property type="match status" value="1"/>
</dbReference>
<dbReference type="SUPFAM" id="SSF48050">
    <property type="entry name" value="Hemocyanin, N-terminal domain"/>
    <property type="match status" value="1"/>
</dbReference>
<comment type="similarity">
    <text evidence="3">Belongs to the tyrosinase family.</text>
</comment>
<dbReference type="InterPro" id="IPR013788">
    <property type="entry name" value="Hemocyanin/hexamerin"/>
</dbReference>
<keyword evidence="8" id="KW-0503">Monooxygenase</keyword>
<evidence type="ECO:0000256" key="3">
    <source>
        <dbReference type="ARBA" id="ARBA00009928"/>
    </source>
</evidence>
<dbReference type="Pfam" id="PF00372">
    <property type="entry name" value="Hemocyanin_M"/>
    <property type="match status" value="1"/>
</dbReference>
<evidence type="ECO:0000256" key="2">
    <source>
        <dbReference type="ARBA" id="ARBA00004613"/>
    </source>
</evidence>
<dbReference type="InterPro" id="IPR014756">
    <property type="entry name" value="Ig_E-set"/>
</dbReference>
<dbReference type="InterPro" id="IPR008922">
    <property type="entry name" value="Di-copper_centre_dom_sf"/>
</dbReference>
<dbReference type="PANTHER" id="PTHR11511">
    <property type="entry name" value="LARVAL STORAGE PROTEIN/PHENOLOXIDASE"/>
    <property type="match status" value="1"/>
</dbReference>
<keyword evidence="4" id="KW-0964">Secreted</keyword>
<dbReference type="PROSITE" id="PS00498">
    <property type="entry name" value="TYROSINASE_2"/>
    <property type="match status" value="1"/>
</dbReference>
<protein>
    <recommendedName>
        <fullName evidence="11">Tyrosinase copper-binding domain-containing protein</fullName>
    </recommendedName>
</protein>
<dbReference type="Gene3D" id="1.20.1370.10">
    <property type="entry name" value="Hemocyanin, N-terminal domain"/>
    <property type="match status" value="1"/>
</dbReference>
<dbReference type="InterPro" id="IPR000896">
    <property type="entry name" value="Hemocyanin/hexamerin_mid_dom"/>
</dbReference>
<dbReference type="EMBL" id="JADBJN010000004">
    <property type="protein sequence ID" value="KAG5668816.1"/>
    <property type="molecule type" value="Genomic_DNA"/>
</dbReference>
<keyword evidence="13" id="KW-1185">Reference proteome</keyword>
<comment type="cofactor">
    <cofactor evidence="1">
        <name>Cu(2+)</name>
        <dbReference type="ChEBI" id="CHEBI:29036"/>
    </cofactor>
</comment>
<feature type="domain" description="Tyrosinase copper-binding" evidence="11">
    <location>
        <begin position="400"/>
        <end position="411"/>
    </location>
</feature>
<dbReference type="SUPFAM" id="SSF81296">
    <property type="entry name" value="E set domains"/>
    <property type="match status" value="1"/>
</dbReference>
<evidence type="ECO:0000256" key="10">
    <source>
        <dbReference type="ARBA" id="ARBA00023157"/>
    </source>
</evidence>
<dbReference type="GO" id="GO:0042438">
    <property type="term" value="P:melanin biosynthetic process"/>
    <property type="evidence" value="ECO:0007669"/>
    <property type="project" value="UniProtKB-KW"/>
</dbReference>
<dbReference type="Gene3D" id="1.10.1280.10">
    <property type="entry name" value="Di-copper center containing domain from catechol oxidase"/>
    <property type="match status" value="1"/>
</dbReference>
<dbReference type="PROSITE" id="PS00209">
    <property type="entry name" value="HEMOCYANIN_1"/>
    <property type="match status" value="1"/>
</dbReference>
<dbReference type="InterPro" id="IPR005203">
    <property type="entry name" value="Hemocyanin_C"/>
</dbReference>
<evidence type="ECO:0000256" key="8">
    <source>
        <dbReference type="ARBA" id="ARBA00023033"/>
    </source>
</evidence>
<evidence type="ECO:0000256" key="9">
    <source>
        <dbReference type="ARBA" id="ARBA00023101"/>
    </source>
</evidence>
<evidence type="ECO:0000256" key="1">
    <source>
        <dbReference type="ARBA" id="ARBA00001973"/>
    </source>
</evidence>
<dbReference type="InterPro" id="IPR002227">
    <property type="entry name" value="Tyrosinase_Cu-bd"/>
</dbReference>
<evidence type="ECO:0000256" key="7">
    <source>
        <dbReference type="ARBA" id="ARBA00023008"/>
    </source>
</evidence>
<proteinExistence type="inferred from homology"/>
<name>A0A9J6BGP0_POLVA</name>
<dbReference type="OrthoDB" id="8119704at2759"/>
<gene>
    <name evidence="12" type="ORF">PVAND_016739</name>
</gene>